<dbReference type="AlphaFoldDB" id="A0A9N7YR50"/>
<dbReference type="EMBL" id="CADEAL010001702">
    <property type="protein sequence ID" value="CAB1434870.1"/>
    <property type="molecule type" value="Genomic_DNA"/>
</dbReference>
<reference evidence="1" key="1">
    <citation type="submission" date="2020-03" db="EMBL/GenBank/DDBJ databases">
        <authorList>
            <person name="Weist P."/>
        </authorList>
    </citation>
    <scope>NUCLEOTIDE SEQUENCE</scope>
</reference>
<gene>
    <name evidence="1" type="ORF">PLEPLA_LOCUS22978</name>
</gene>
<sequence length="102" mass="10795">MWGAPWRIPAFTQKRSSAKFVIQSSCGLLGGRAVGPFILPDCGRSGPDTAAWQPCLLAPAHYQPVSRSDLATVGTPKEPDWEPRGVGALAFYSSGSAGFFLA</sequence>
<proteinExistence type="predicted"/>
<evidence type="ECO:0000313" key="1">
    <source>
        <dbReference type="EMBL" id="CAB1434870.1"/>
    </source>
</evidence>
<protein>
    <submittedName>
        <fullName evidence="1">Uncharacterized protein</fullName>
    </submittedName>
</protein>
<keyword evidence="2" id="KW-1185">Reference proteome</keyword>
<dbReference type="Proteomes" id="UP001153269">
    <property type="component" value="Unassembled WGS sequence"/>
</dbReference>
<evidence type="ECO:0000313" key="2">
    <source>
        <dbReference type="Proteomes" id="UP001153269"/>
    </source>
</evidence>
<comment type="caution">
    <text evidence="1">The sequence shown here is derived from an EMBL/GenBank/DDBJ whole genome shotgun (WGS) entry which is preliminary data.</text>
</comment>
<accession>A0A9N7YR50</accession>
<name>A0A9N7YR50_PLEPL</name>
<organism evidence="1 2">
    <name type="scientific">Pleuronectes platessa</name>
    <name type="common">European plaice</name>
    <dbReference type="NCBI Taxonomy" id="8262"/>
    <lineage>
        <taxon>Eukaryota</taxon>
        <taxon>Metazoa</taxon>
        <taxon>Chordata</taxon>
        <taxon>Craniata</taxon>
        <taxon>Vertebrata</taxon>
        <taxon>Euteleostomi</taxon>
        <taxon>Actinopterygii</taxon>
        <taxon>Neopterygii</taxon>
        <taxon>Teleostei</taxon>
        <taxon>Neoteleostei</taxon>
        <taxon>Acanthomorphata</taxon>
        <taxon>Carangaria</taxon>
        <taxon>Pleuronectiformes</taxon>
        <taxon>Pleuronectoidei</taxon>
        <taxon>Pleuronectidae</taxon>
        <taxon>Pleuronectes</taxon>
    </lineage>
</organism>